<dbReference type="AlphaFoldDB" id="A0A5A7PH89"/>
<feature type="chain" id="PRO_5022834324" evidence="1">
    <location>
        <begin position="33"/>
        <end position="183"/>
    </location>
</feature>
<feature type="signal peptide" evidence="1">
    <location>
        <begin position="1"/>
        <end position="32"/>
    </location>
</feature>
<organism evidence="2 3">
    <name type="scientific">Striga asiatica</name>
    <name type="common">Asiatic witchweed</name>
    <name type="synonym">Buchnera asiatica</name>
    <dbReference type="NCBI Taxonomy" id="4170"/>
    <lineage>
        <taxon>Eukaryota</taxon>
        <taxon>Viridiplantae</taxon>
        <taxon>Streptophyta</taxon>
        <taxon>Embryophyta</taxon>
        <taxon>Tracheophyta</taxon>
        <taxon>Spermatophyta</taxon>
        <taxon>Magnoliopsida</taxon>
        <taxon>eudicotyledons</taxon>
        <taxon>Gunneridae</taxon>
        <taxon>Pentapetalae</taxon>
        <taxon>asterids</taxon>
        <taxon>lamiids</taxon>
        <taxon>Lamiales</taxon>
        <taxon>Orobanchaceae</taxon>
        <taxon>Buchnereae</taxon>
        <taxon>Striga</taxon>
    </lineage>
</organism>
<reference evidence="3" key="1">
    <citation type="journal article" date="2019" name="Curr. Biol.">
        <title>Genome Sequence of Striga asiatica Provides Insight into the Evolution of Plant Parasitism.</title>
        <authorList>
            <person name="Yoshida S."/>
            <person name="Kim S."/>
            <person name="Wafula E.K."/>
            <person name="Tanskanen J."/>
            <person name="Kim Y.M."/>
            <person name="Honaas L."/>
            <person name="Yang Z."/>
            <person name="Spallek T."/>
            <person name="Conn C.E."/>
            <person name="Ichihashi Y."/>
            <person name="Cheong K."/>
            <person name="Cui S."/>
            <person name="Der J.P."/>
            <person name="Gundlach H."/>
            <person name="Jiao Y."/>
            <person name="Hori C."/>
            <person name="Ishida J.K."/>
            <person name="Kasahara H."/>
            <person name="Kiba T."/>
            <person name="Kim M.S."/>
            <person name="Koo N."/>
            <person name="Laohavisit A."/>
            <person name="Lee Y.H."/>
            <person name="Lumba S."/>
            <person name="McCourt P."/>
            <person name="Mortimer J.C."/>
            <person name="Mutuku J.M."/>
            <person name="Nomura T."/>
            <person name="Sasaki-Sekimoto Y."/>
            <person name="Seto Y."/>
            <person name="Wang Y."/>
            <person name="Wakatake T."/>
            <person name="Sakakibara H."/>
            <person name="Demura T."/>
            <person name="Yamaguchi S."/>
            <person name="Yoneyama K."/>
            <person name="Manabe R.I."/>
            <person name="Nelson D.C."/>
            <person name="Schulman A.H."/>
            <person name="Timko M.P."/>
            <person name="dePamphilis C.W."/>
            <person name="Choi D."/>
            <person name="Shirasu K."/>
        </authorList>
    </citation>
    <scope>NUCLEOTIDE SEQUENCE [LARGE SCALE GENOMIC DNA]</scope>
    <source>
        <strain evidence="3">cv. UVA1</strain>
    </source>
</reference>
<dbReference type="Proteomes" id="UP000325081">
    <property type="component" value="Unassembled WGS sequence"/>
</dbReference>
<gene>
    <name evidence="2" type="ORF">STAS_08299</name>
</gene>
<protein>
    <submittedName>
        <fullName evidence="2">LEUNIG_homolog</fullName>
    </submittedName>
</protein>
<dbReference type="EMBL" id="BKCP01004572">
    <property type="protein sequence ID" value="GER32245.1"/>
    <property type="molecule type" value="Genomic_DNA"/>
</dbReference>
<evidence type="ECO:0000313" key="3">
    <source>
        <dbReference type="Proteomes" id="UP000325081"/>
    </source>
</evidence>
<evidence type="ECO:0000313" key="2">
    <source>
        <dbReference type="EMBL" id="GER32245.1"/>
    </source>
</evidence>
<name>A0A5A7PH89_STRAF</name>
<keyword evidence="1" id="KW-0732">Signal</keyword>
<proteinExistence type="predicted"/>
<sequence length="183" mass="20004">MGVFKILCSLSETTLLLLPNLLLTTQLLRTKGETSAIFAKTPPPTEHRTALPSLIAPFPLITGVAHWSKSKGTGFKTLGDPITLELFSQPLGPKPQEHLLLLLGFLSGFWPLARRPMSGSGVPIKGWRPGKGLAPLRMGTGEPGSSLSTYMNWPSCILSLITRSSWSKGRLTYMEWEESESLM</sequence>
<comment type="caution">
    <text evidence="2">The sequence shown here is derived from an EMBL/GenBank/DDBJ whole genome shotgun (WGS) entry which is preliminary data.</text>
</comment>
<accession>A0A5A7PH89</accession>
<evidence type="ECO:0000256" key="1">
    <source>
        <dbReference type="SAM" id="SignalP"/>
    </source>
</evidence>
<keyword evidence="3" id="KW-1185">Reference proteome</keyword>